<comment type="caution">
    <text evidence="3">The sequence shown here is derived from an EMBL/GenBank/DDBJ whole genome shotgun (WGS) entry which is preliminary data.</text>
</comment>
<keyword evidence="4" id="KW-1185">Reference proteome</keyword>
<dbReference type="OrthoDB" id="10255404at2759"/>
<feature type="compositionally biased region" description="Polar residues" evidence="2">
    <location>
        <begin position="284"/>
        <end position="297"/>
    </location>
</feature>
<keyword evidence="1" id="KW-0175">Coiled coil</keyword>
<feature type="compositionally biased region" description="Low complexity" evidence="2">
    <location>
        <begin position="95"/>
        <end position="105"/>
    </location>
</feature>
<dbReference type="EMBL" id="VDLU01000003">
    <property type="protein sequence ID" value="TNJ27513.1"/>
    <property type="molecule type" value="Genomic_DNA"/>
</dbReference>
<feature type="compositionally biased region" description="Low complexity" evidence="2">
    <location>
        <begin position="201"/>
        <end position="225"/>
    </location>
</feature>
<evidence type="ECO:0000313" key="3">
    <source>
        <dbReference type="EMBL" id="TNJ27513.1"/>
    </source>
</evidence>
<feature type="compositionally biased region" description="Polar residues" evidence="2">
    <location>
        <begin position="134"/>
        <end position="144"/>
    </location>
</feature>
<feature type="coiled-coil region" evidence="1">
    <location>
        <begin position="474"/>
        <end position="540"/>
    </location>
</feature>
<protein>
    <submittedName>
        <fullName evidence="3">Uncharacterized protein</fullName>
    </submittedName>
</protein>
<feature type="compositionally biased region" description="Polar residues" evidence="2">
    <location>
        <begin position="151"/>
        <end position="190"/>
    </location>
</feature>
<feature type="coiled-coil region" evidence="1">
    <location>
        <begin position="340"/>
        <end position="367"/>
    </location>
</feature>
<dbReference type="AlphaFoldDB" id="A0A4Z1T0T6"/>
<evidence type="ECO:0000256" key="2">
    <source>
        <dbReference type="SAM" id="MobiDB-lite"/>
    </source>
</evidence>
<name>A0A4Z1T0T6_GIAMU</name>
<feature type="compositionally biased region" description="Low complexity" evidence="2">
    <location>
        <begin position="257"/>
        <end position="273"/>
    </location>
</feature>
<sequence>MSQATTAQPVSIVESIVVDENGKKKKIIRKVYAKKPAEAAPAGRADPLSHSMIANATEEDIARIAQSLIDRLDGNSAPNTPSRQTQSRPQPPPRASGSRPASRPTNRGNSTMGERPENSFMQSREASLIEEQSRSSPNRTSVRSPSGVRPASQSAAGQTTRALSQPGLSQHESPQGISTNASVRSPQRSALTPAHPPPSQPQHSMPHPSQHSQMQAPSQMQGQQSTRSPGASTREPSVYDSTLREEESMRSTRTRARSGMQSQRSISQRSASRGAMSGPRTPRSRTQVSTLQGDESEVYTSVTANDQDMINRLRIQLMNERKISDKYKRDLDLLTNREEIEAMRFQINDLKRQLKEKDHELSLVKKTSANKERAFKQAFDADSNGQTTLDRLRSELLGSESLISGLRREKQALQEKNDEMERRERRLLKVLPTVYYRITGQQNAASEDPGTLIELVYNQFNSMAIDLRDSLLARDRLQQKVDTLTSELARCGKDLDVAVKSIENNRRRHDGELGKYKETVADLETRIMNFAKEYEGLLRQYKTGSQVGDTVIDALGDAGYALVGGAYERE</sequence>
<dbReference type="VEuPathDB" id="GiardiaDB:GMRT_10816"/>
<organism evidence="3 4">
    <name type="scientific">Giardia muris</name>
    <dbReference type="NCBI Taxonomy" id="5742"/>
    <lineage>
        <taxon>Eukaryota</taxon>
        <taxon>Metamonada</taxon>
        <taxon>Diplomonadida</taxon>
        <taxon>Hexamitidae</taxon>
        <taxon>Giardiinae</taxon>
        <taxon>Giardia</taxon>
    </lineage>
</organism>
<dbReference type="Proteomes" id="UP000315496">
    <property type="component" value="Chromosome 3"/>
</dbReference>
<feature type="compositionally biased region" description="Polar residues" evidence="2">
    <location>
        <begin position="226"/>
        <end position="235"/>
    </location>
</feature>
<feature type="coiled-coil region" evidence="1">
    <location>
        <begin position="403"/>
        <end position="430"/>
    </location>
</feature>
<gene>
    <name evidence="3" type="ORF">GMRT_10816</name>
</gene>
<feature type="region of interest" description="Disordered" evidence="2">
    <location>
        <begin position="67"/>
        <end position="297"/>
    </location>
</feature>
<accession>A0A4Z1T0T6</accession>
<evidence type="ECO:0000256" key="1">
    <source>
        <dbReference type="SAM" id="Coils"/>
    </source>
</evidence>
<proteinExistence type="predicted"/>
<evidence type="ECO:0000313" key="4">
    <source>
        <dbReference type="Proteomes" id="UP000315496"/>
    </source>
</evidence>
<reference evidence="3 4" key="1">
    <citation type="submission" date="2019-05" db="EMBL/GenBank/DDBJ databases">
        <title>The compact genome of Giardia muris reveals important steps in the evolution of intestinal protozoan parasites.</title>
        <authorList>
            <person name="Xu F."/>
            <person name="Jimenez-Gonzalez A."/>
            <person name="Einarsson E."/>
            <person name="Astvaldsson A."/>
            <person name="Peirasmaki D."/>
            <person name="Eckmann L."/>
            <person name="Andersson J.O."/>
            <person name="Svard S.G."/>
            <person name="Jerlstrom-Hultqvist J."/>
        </authorList>
    </citation>
    <scope>NUCLEOTIDE SEQUENCE [LARGE SCALE GENOMIC DNA]</scope>
    <source>
        <strain evidence="3 4">Roberts-Thomson</strain>
    </source>
</reference>